<feature type="compositionally biased region" description="Pro residues" evidence="1">
    <location>
        <begin position="82"/>
        <end position="93"/>
    </location>
</feature>
<feature type="compositionally biased region" description="Low complexity" evidence="1">
    <location>
        <begin position="127"/>
        <end position="136"/>
    </location>
</feature>
<gene>
    <name evidence="2" type="ORF">NCGR_LOCUS34607</name>
</gene>
<dbReference type="AlphaFoldDB" id="A0A811Q450"/>
<evidence type="ECO:0000313" key="2">
    <source>
        <dbReference type="EMBL" id="CAD6250837.1"/>
    </source>
</evidence>
<feature type="compositionally biased region" description="Low complexity" evidence="1">
    <location>
        <begin position="8"/>
        <end position="17"/>
    </location>
</feature>
<dbReference type="EMBL" id="CAJGYO010000008">
    <property type="protein sequence ID" value="CAD6250837.1"/>
    <property type="molecule type" value="Genomic_DNA"/>
</dbReference>
<evidence type="ECO:0000313" key="3">
    <source>
        <dbReference type="Proteomes" id="UP000604825"/>
    </source>
</evidence>
<dbReference type="Proteomes" id="UP000604825">
    <property type="component" value="Unassembled WGS sequence"/>
</dbReference>
<sequence length="417" mass="43355">MGEKQAKDAAAVAAGAGDQDDGTAPAPPLDGIQYCSEHPYRPATAAAAAAVAGGGICAFCLQEKLGRLVSSSKSSPFFPLGGHPPPSGSPSSPPSFRRATEPLAPPLHPSGGASRKFMSFHRKKTPSSSSSSAAVSVGGGGLKRSKSVAPRPELEQFPYSSASSASLAAESPRKKSFWSFLSLTSSAYAHQAAASTPYATNAGGAVALRGLRQPQLLRDFLERLSNGFGDCTLRRVESHREPKPHKMHGGGGLHHLGGAGANDDDGEEDDVYEHQHRIKCAGFFGALGPASSSYWLSAAECASVSSGSKRSSGRSHRSWAWALASPMRGAAADDDLHLHQDHHRGAGQPRDRPRQLLGVGIVHTIPGATTVVVVRGKSSGSSSGGELKFGAGTWPVNHPHLVELPRIDLVLSPPSRS</sequence>
<reference evidence="2" key="1">
    <citation type="submission" date="2020-10" db="EMBL/GenBank/DDBJ databases">
        <authorList>
            <person name="Han B."/>
            <person name="Lu T."/>
            <person name="Zhao Q."/>
            <person name="Huang X."/>
            <person name="Zhao Y."/>
        </authorList>
    </citation>
    <scope>NUCLEOTIDE SEQUENCE</scope>
</reference>
<feature type="compositionally biased region" description="Gly residues" evidence="1">
    <location>
        <begin position="249"/>
        <end position="260"/>
    </location>
</feature>
<feature type="region of interest" description="Disordered" evidence="1">
    <location>
        <begin position="1"/>
        <end position="30"/>
    </location>
</feature>
<accession>A0A811Q450</accession>
<organism evidence="2 3">
    <name type="scientific">Miscanthus lutarioriparius</name>
    <dbReference type="NCBI Taxonomy" id="422564"/>
    <lineage>
        <taxon>Eukaryota</taxon>
        <taxon>Viridiplantae</taxon>
        <taxon>Streptophyta</taxon>
        <taxon>Embryophyta</taxon>
        <taxon>Tracheophyta</taxon>
        <taxon>Spermatophyta</taxon>
        <taxon>Magnoliopsida</taxon>
        <taxon>Liliopsida</taxon>
        <taxon>Poales</taxon>
        <taxon>Poaceae</taxon>
        <taxon>PACMAD clade</taxon>
        <taxon>Panicoideae</taxon>
        <taxon>Andropogonodae</taxon>
        <taxon>Andropogoneae</taxon>
        <taxon>Saccharinae</taxon>
        <taxon>Miscanthus</taxon>
    </lineage>
</organism>
<keyword evidence="3" id="KW-1185">Reference proteome</keyword>
<protein>
    <submittedName>
        <fullName evidence="2">Uncharacterized protein</fullName>
    </submittedName>
</protein>
<dbReference type="PANTHER" id="PTHR34460">
    <property type="entry name" value="VITELLOGENIN-LIKE PROTEIN"/>
    <property type="match status" value="1"/>
</dbReference>
<dbReference type="PANTHER" id="PTHR34460:SF6">
    <property type="entry name" value="OS02G0526700 PROTEIN"/>
    <property type="match status" value="1"/>
</dbReference>
<name>A0A811Q450_9POAL</name>
<feature type="region of interest" description="Disordered" evidence="1">
    <location>
        <begin position="77"/>
        <end position="151"/>
    </location>
</feature>
<evidence type="ECO:0000256" key="1">
    <source>
        <dbReference type="SAM" id="MobiDB-lite"/>
    </source>
</evidence>
<proteinExistence type="predicted"/>
<feature type="region of interest" description="Disordered" evidence="1">
    <location>
        <begin position="239"/>
        <end position="270"/>
    </location>
</feature>
<dbReference type="OrthoDB" id="1693686at2759"/>
<comment type="caution">
    <text evidence="2">The sequence shown here is derived from an EMBL/GenBank/DDBJ whole genome shotgun (WGS) entry which is preliminary data.</text>
</comment>